<dbReference type="GO" id="GO:0006914">
    <property type="term" value="P:autophagy"/>
    <property type="evidence" value="ECO:0007669"/>
    <property type="project" value="UniProtKB-KW"/>
</dbReference>
<keyword evidence="16" id="KW-1015">Disulfide bond</keyword>
<feature type="signal peptide" evidence="19">
    <location>
        <begin position="1"/>
        <end position="31"/>
    </location>
</feature>
<comment type="similarity">
    <text evidence="5">Belongs to the ATG27 family.</text>
</comment>
<keyword evidence="10" id="KW-0653">Protein transport</keyword>
<feature type="chain" id="PRO_5026950160" description="Autophagy-related protein 27" evidence="19">
    <location>
        <begin position="32"/>
        <end position="259"/>
    </location>
</feature>
<dbReference type="KEGG" id="pbar:105424903"/>
<proteinExistence type="inferred from homology"/>
<evidence type="ECO:0000256" key="19">
    <source>
        <dbReference type="SAM" id="SignalP"/>
    </source>
</evidence>
<dbReference type="PROSITE" id="PS51914">
    <property type="entry name" value="MRH"/>
    <property type="match status" value="1"/>
</dbReference>
<protein>
    <recommendedName>
        <fullName evidence="6">Autophagy-related protein 27</fullName>
    </recommendedName>
</protein>
<keyword evidence="11 18" id="KW-1133">Transmembrane helix</keyword>
<keyword evidence="17" id="KW-0968">Cytoplasmic vesicle</keyword>
<evidence type="ECO:0000256" key="2">
    <source>
        <dbReference type="ARBA" id="ARBA00004358"/>
    </source>
</evidence>
<dbReference type="GO" id="GO:0031966">
    <property type="term" value="C:mitochondrial membrane"/>
    <property type="evidence" value="ECO:0007669"/>
    <property type="project" value="UniProtKB-SubCell"/>
</dbReference>
<dbReference type="SUPFAM" id="SSF50911">
    <property type="entry name" value="Mannose 6-phosphate receptor domain"/>
    <property type="match status" value="1"/>
</dbReference>
<keyword evidence="12" id="KW-0072">Autophagy</keyword>
<feature type="transmembrane region" description="Helical" evidence="18">
    <location>
        <begin position="195"/>
        <end position="215"/>
    </location>
</feature>
<name>A0A6I9W1N1_9HYME</name>
<keyword evidence="15 18" id="KW-0472">Membrane</keyword>
<evidence type="ECO:0000313" key="21">
    <source>
        <dbReference type="Proteomes" id="UP000504615"/>
    </source>
</evidence>
<dbReference type="Proteomes" id="UP000504615">
    <property type="component" value="Unplaced"/>
</dbReference>
<feature type="domain" description="MRH" evidence="20">
    <location>
        <begin position="37"/>
        <end position="181"/>
    </location>
</feature>
<dbReference type="OrthoDB" id="29460at2759"/>
<keyword evidence="21" id="KW-1185">Reference proteome</keyword>
<dbReference type="InterPro" id="IPR044865">
    <property type="entry name" value="MRH_dom"/>
</dbReference>
<evidence type="ECO:0000256" key="3">
    <source>
        <dbReference type="ARBA" id="ARBA00004394"/>
    </source>
</evidence>
<dbReference type="PANTHER" id="PTHR15071:SF0">
    <property type="entry name" value="MANNOSE 6-PHOSPHATE RECEPTOR-LIKE PROTEIN 1"/>
    <property type="match status" value="1"/>
</dbReference>
<evidence type="ECO:0000256" key="6">
    <source>
        <dbReference type="ARBA" id="ARBA00013776"/>
    </source>
</evidence>
<keyword evidence="14" id="KW-0496">Mitochondrion</keyword>
<dbReference type="InterPro" id="IPR018939">
    <property type="entry name" value="Autophagy-rel_prot_27"/>
</dbReference>
<evidence type="ECO:0000256" key="14">
    <source>
        <dbReference type="ARBA" id="ARBA00023128"/>
    </source>
</evidence>
<evidence type="ECO:0000256" key="13">
    <source>
        <dbReference type="ARBA" id="ARBA00023034"/>
    </source>
</evidence>
<evidence type="ECO:0000256" key="18">
    <source>
        <dbReference type="SAM" id="Phobius"/>
    </source>
</evidence>
<evidence type="ECO:0000256" key="9">
    <source>
        <dbReference type="ARBA" id="ARBA00022729"/>
    </source>
</evidence>
<evidence type="ECO:0000256" key="16">
    <source>
        <dbReference type="ARBA" id="ARBA00023157"/>
    </source>
</evidence>
<comment type="subcellular location">
    <subcellularLocation>
        <location evidence="2">Cytoplasmic vesicle membrane</location>
        <topology evidence="2">Single-pass type I membrane protein</topology>
    </subcellularLocation>
    <subcellularLocation>
        <location evidence="3">Golgi apparatus membrane</location>
    </subcellularLocation>
    <subcellularLocation>
        <location evidence="1">Mitochondrion membrane</location>
        <topology evidence="1">Single-pass membrane protein</topology>
    </subcellularLocation>
    <subcellularLocation>
        <location evidence="4">Preautophagosomal structure membrane</location>
        <topology evidence="4">Single-pass type I membrane protein</topology>
    </subcellularLocation>
</comment>
<dbReference type="Gene3D" id="2.70.130.10">
    <property type="entry name" value="Mannose-6-phosphate receptor binding domain"/>
    <property type="match status" value="1"/>
</dbReference>
<dbReference type="InterPro" id="IPR009011">
    <property type="entry name" value="Man6P_isomerase_rcpt-bd_dom_sf"/>
</dbReference>
<evidence type="ECO:0000313" key="22">
    <source>
        <dbReference type="RefSeq" id="XP_011633710.1"/>
    </source>
</evidence>
<dbReference type="GO" id="GO:0015031">
    <property type="term" value="P:protein transport"/>
    <property type="evidence" value="ECO:0007669"/>
    <property type="project" value="UniProtKB-KW"/>
</dbReference>
<keyword evidence="13" id="KW-0333">Golgi apparatus</keyword>
<evidence type="ECO:0000256" key="1">
    <source>
        <dbReference type="ARBA" id="ARBA00004304"/>
    </source>
</evidence>
<keyword evidence="8 18" id="KW-0812">Transmembrane</keyword>
<dbReference type="PANTHER" id="PTHR15071">
    <property type="entry name" value="MANNOSE-6-PHOSPHATE RECEPTOR FAMILY MEMBER"/>
    <property type="match status" value="1"/>
</dbReference>
<dbReference type="Pfam" id="PF09451">
    <property type="entry name" value="ATG27"/>
    <property type="match status" value="1"/>
</dbReference>
<accession>A0A6I9W1N1</accession>
<dbReference type="GO" id="GO:0000139">
    <property type="term" value="C:Golgi membrane"/>
    <property type="evidence" value="ECO:0007669"/>
    <property type="project" value="UniProtKB-SubCell"/>
</dbReference>
<dbReference type="GeneID" id="105424903"/>
<dbReference type="GO" id="GO:0010008">
    <property type="term" value="C:endosome membrane"/>
    <property type="evidence" value="ECO:0007669"/>
    <property type="project" value="UniProtKB-SubCell"/>
</dbReference>
<evidence type="ECO:0000256" key="7">
    <source>
        <dbReference type="ARBA" id="ARBA00022448"/>
    </source>
</evidence>
<evidence type="ECO:0000256" key="12">
    <source>
        <dbReference type="ARBA" id="ARBA00023006"/>
    </source>
</evidence>
<evidence type="ECO:0000256" key="10">
    <source>
        <dbReference type="ARBA" id="ARBA00022927"/>
    </source>
</evidence>
<evidence type="ECO:0000256" key="4">
    <source>
        <dbReference type="ARBA" id="ARBA00004472"/>
    </source>
</evidence>
<keyword evidence="9 19" id="KW-0732">Signal</keyword>
<evidence type="ECO:0000256" key="11">
    <source>
        <dbReference type="ARBA" id="ARBA00022989"/>
    </source>
</evidence>
<keyword evidence="7" id="KW-0813">Transport</keyword>
<evidence type="ECO:0000256" key="8">
    <source>
        <dbReference type="ARBA" id="ARBA00022692"/>
    </source>
</evidence>
<dbReference type="GO" id="GO:0005802">
    <property type="term" value="C:trans-Golgi network"/>
    <property type="evidence" value="ECO:0007669"/>
    <property type="project" value="TreeGrafter"/>
</dbReference>
<dbReference type="GO" id="GO:0034045">
    <property type="term" value="C:phagophore assembly site membrane"/>
    <property type="evidence" value="ECO:0007669"/>
    <property type="project" value="UniProtKB-SubCell"/>
</dbReference>
<reference evidence="22" key="1">
    <citation type="submission" date="2025-08" db="UniProtKB">
        <authorList>
            <consortium name="RefSeq"/>
        </authorList>
    </citation>
    <scope>IDENTIFICATION</scope>
</reference>
<dbReference type="AlphaFoldDB" id="A0A6I9W1N1"/>
<sequence>MKIKVGKMCCRGATFTVLSLFLILFCDTTSSECTQLMPCFCSLPDGSYYNLIALASSEPLTDTKYNLTAYFHPCTNRKIKVNEDNDTTCSNGTGVSLCMYDFRILKNKNKNETLNFGTIEETKLKLLDSNKYPVFEMQHGGIKSIIKIVCHSDKETYFGIEPPINSKEYEFTLRSPYGCKIIPKSETKGLSTGSVLVILFFTFTGLYFFGGIIILKTLRGATGWEMIPNLDFWSTLPSLVKDGVVFVFGCCRGNTYERI</sequence>
<evidence type="ECO:0000256" key="15">
    <source>
        <dbReference type="ARBA" id="ARBA00023136"/>
    </source>
</evidence>
<organism evidence="21 22">
    <name type="scientific">Pogonomyrmex barbatus</name>
    <name type="common">red harvester ant</name>
    <dbReference type="NCBI Taxonomy" id="144034"/>
    <lineage>
        <taxon>Eukaryota</taxon>
        <taxon>Metazoa</taxon>
        <taxon>Ecdysozoa</taxon>
        <taxon>Arthropoda</taxon>
        <taxon>Hexapoda</taxon>
        <taxon>Insecta</taxon>
        <taxon>Pterygota</taxon>
        <taxon>Neoptera</taxon>
        <taxon>Endopterygota</taxon>
        <taxon>Hymenoptera</taxon>
        <taxon>Apocrita</taxon>
        <taxon>Aculeata</taxon>
        <taxon>Formicoidea</taxon>
        <taxon>Formicidae</taxon>
        <taxon>Myrmicinae</taxon>
        <taxon>Pogonomyrmex</taxon>
    </lineage>
</organism>
<gene>
    <name evidence="22" type="primary">LOC105424903</name>
</gene>
<evidence type="ECO:0000256" key="5">
    <source>
        <dbReference type="ARBA" id="ARBA00005363"/>
    </source>
</evidence>
<evidence type="ECO:0000256" key="17">
    <source>
        <dbReference type="ARBA" id="ARBA00023329"/>
    </source>
</evidence>
<evidence type="ECO:0000259" key="20">
    <source>
        <dbReference type="PROSITE" id="PS51914"/>
    </source>
</evidence>
<dbReference type="RefSeq" id="XP_011633710.1">
    <property type="nucleotide sequence ID" value="XM_011635408.2"/>
</dbReference>